<dbReference type="Proteomes" id="UP000035016">
    <property type="component" value="Chromosome Chromosome"/>
</dbReference>
<keyword evidence="1" id="KW-1133">Transmembrane helix</keyword>
<dbReference type="AlphaFoldDB" id="A0A0F7VZ06"/>
<evidence type="ECO:0000313" key="3">
    <source>
        <dbReference type="Proteomes" id="UP000035016"/>
    </source>
</evidence>
<proteinExistence type="predicted"/>
<feature type="transmembrane region" description="Helical" evidence="1">
    <location>
        <begin position="281"/>
        <end position="300"/>
    </location>
</feature>
<keyword evidence="1" id="KW-0812">Transmembrane</keyword>
<name>A0A0F7VZ06_STRLW</name>
<accession>A0A0F7VZ06</accession>
<dbReference type="EMBL" id="LN831790">
    <property type="protein sequence ID" value="CQR62762.1"/>
    <property type="molecule type" value="Genomic_DNA"/>
</dbReference>
<reference evidence="2 3" key="1">
    <citation type="submission" date="2015-02" db="EMBL/GenBank/DDBJ databases">
        <authorList>
            <person name="Gomez-Escribano P.J."/>
        </authorList>
    </citation>
    <scope>NUCLEOTIDE SEQUENCE [LARGE SCALE GENOMIC DNA]</scope>
    <source>
        <strain evidence="3">C34 (DSM 42122 / NRRL B-24963)</strain>
    </source>
</reference>
<sequence length="341" mass="36610">MEHIRAMVAPVTGGHVPDNLPGLAPQCVLLWWQGFLAQVPMMLMLWVMVAIAVTGGSLLNGMDDALRWIAGKVASAATSLGHVWDSPPSLAFGLRVALSLFLVVTVFLAVRGVSLSAPETERAKQERERRERQRAERGGFLPVVVLLVSAARCSRAYQQWSQGTGVAGVPRVSLRSAERVIWRAYKTRYPAPGSIWHSTFGLVDIGSHHRRALKAHAGQVVGALRAAEAQQDVEPADALREMAVMLVIIAERYAEGRLGQLLDEGRLDPGVSATQGEYLRFLGLGAGVVAAMAAACSFGIPSDALGPLLGFVVTFGAVIFLRGRIPTPADLVDILRGADRR</sequence>
<gene>
    <name evidence="2" type="primary">sle_33010</name>
</gene>
<protein>
    <submittedName>
        <fullName evidence="2">Uncharacterized protein</fullName>
    </submittedName>
</protein>
<dbReference type="KEGG" id="sle:sle_33010"/>
<organism evidence="2 3">
    <name type="scientific">Streptomyces leeuwenhoekii</name>
    <dbReference type="NCBI Taxonomy" id="1437453"/>
    <lineage>
        <taxon>Bacteria</taxon>
        <taxon>Bacillati</taxon>
        <taxon>Actinomycetota</taxon>
        <taxon>Actinomycetes</taxon>
        <taxon>Kitasatosporales</taxon>
        <taxon>Streptomycetaceae</taxon>
        <taxon>Streptomyces</taxon>
    </lineage>
</organism>
<evidence type="ECO:0000256" key="1">
    <source>
        <dbReference type="SAM" id="Phobius"/>
    </source>
</evidence>
<feature type="transmembrane region" description="Helical" evidence="1">
    <location>
        <begin position="90"/>
        <end position="110"/>
    </location>
</feature>
<feature type="transmembrane region" description="Helical" evidence="1">
    <location>
        <begin position="30"/>
        <end position="53"/>
    </location>
</feature>
<keyword evidence="1" id="KW-0472">Membrane</keyword>
<feature type="transmembrane region" description="Helical" evidence="1">
    <location>
        <begin position="306"/>
        <end position="323"/>
    </location>
</feature>
<evidence type="ECO:0000313" key="2">
    <source>
        <dbReference type="EMBL" id="CQR62762.1"/>
    </source>
</evidence>